<keyword evidence="2" id="KW-0732">Signal</keyword>
<evidence type="ECO:0000256" key="1">
    <source>
        <dbReference type="SAM" id="Phobius"/>
    </source>
</evidence>
<evidence type="ECO:0000256" key="2">
    <source>
        <dbReference type="SAM" id="SignalP"/>
    </source>
</evidence>
<feature type="transmembrane region" description="Helical" evidence="1">
    <location>
        <begin position="119"/>
        <end position="140"/>
    </location>
</feature>
<organism evidence="3">
    <name type="scientific">Ditylum brightwellii</name>
    <dbReference type="NCBI Taxonomy" id="49249"/>
    <lineage>
        <taxon>Eukaryota</taxon>
        <taxon>Sar</taxon>
        <taxon>Stramenopiles</taxon>
        <taxon>Ochrophyta</taxon>
        <taxon>Bacillariophyta</taxon>
        <taxon>Mediophyceae</taxon>
        <taxon>Lithodesmiophycidae</taxon>
        <taxon>Lithodesmiales</taxon>
        <taxon>Lithodesmiaceae</taxon>
        <taxon>Ditylum</taxon>
    </lineage>
</organism>
<proteinExistence type="predicted"/>
<dbReference type="PANTHER" id="PTHR35734">
    <property type="entry name" value="OS01G0805200 PROTEIN"/>
    <property type="match status" value="1"/>
</dbReference>
<dbReference type="InterPro" id="IPR021562">
    <property type="entry name" value="DUF3007"/>
</dbReference>
<gene>
    <name evidence="3" type="ORF">DBRI1063_LOCUS6443</name>
</gene>
<keyword evidence="1" id="KW-0812">Transmembrane</keyword>
<dbReference type="Pfam" id="PF11460">
    <property type="entry name" value="DUF3007"/>
    <property type="match status" value="1"/>
</dbReference>
<dbReference type="AlphaFoldDB" id="A0A6U3QHR8"/>
<name>A0A6U3QHR8_9STRA</name>
<feature type="chain" id="PRO_5030160074" evidence="2">
    <location>
        <begin position="27"/>
        <end position="185"/>
    </location>
</feature>
<keyword evidence="1" id="KW-0472">Membrane</keyword>
<dbReference type="PANTHER" id="PTHR35734:SF1">
    <property type="entry name" value="OS01G0805200 PROTEIN"/>
    <property type="match status" value="1"/>
</dbReference>
<protein>
    <submittedName>
        <fullName evidence="3">Uncharacterized protein</fullName>
    </submittedName>
</protein>
<evidence type="ECO:0000313" key="3">
    <source>
        <dbReference type="EMBL" id="CAD9321336.1"/>
    </source>
</evidence>
<accession>A0A6U3QHR8</accession>
<sequence length="185" mass="20289">MAPIRIITVCAIFLLGVLEGTNVASAFTASPKTIQHRSPFVTIAVPKPTSHAIPTTTATISSSCLHQSTSNEEEKKLPMLLDVGTKGGALFLSFVLFLVPILGYNFVTGVLGYDEIEAGKWIGVGFTVVTTLLWASTYIFRVATKDMTYAKQLKDYENAVIAKRLEELDEDEIQALVEDIERDDF</sequence>
<dbReference type="EMBL" id="HBGN01010038">
    <property type="protein sequence ID" value="CAD9321336.1"/>
    <property type="molecule type" value="Transcribed_RNA"/>
</dbReference>
<reference evidence="3" key="1">
    <citation type="submission" date="2021-01" db="EMBL/GenBank/DDBJ databases">
        <authorList>
            <person name="Corre E."/>
            <person name="Pelletier E."/>
            <person name="Niang G."/>
            <person name="Scheremetjew M."/>
            <person name="Finn R."/>
            <person name="Kale V."/>
            <person name="Holt S."/>
            <person name="Cochrane G."/>
            <person name="Meng A."/>
            <person name="Brown T."/>
            <person name="Cohen L."/>
        </authorList>
    </citation>
    <scope>NUCLEOTIDE SEQUENCE</scope>
    <source>
        <strain evidence="3">Pop2</strain>
    </source>
</reference>
<keyword evidence="1" id="KW-1133">Transmembrane helix</keyword>
<feature type="transmembrane region" description="Helical" evidence="1">
    <location>
        <begin position="87"/>
        <end position="107"/>
    </location>
</feature>
<feature type="signal peptide" evidence="2">
    <location>
        <begin position="1"/>
        <end position="26"/>
    </location>
</feature>